<comment type="similarity">
    <text evidence="2">Belongs to the resistance-nodulation-cell division (RND) (TC 2.A.6) family.</text>
</comment>
<gene>
    <name evidence="9" type="ORF">DI551_06050</name>
</gene>
<keyword evidence="7 8" id="KW-0472">Membrane</keyword>
<protein>
    <submittedName>
        <fullName evidence="9">CusA/CzcA family heavy metal efflux RND transporter</fullName>
    </submittedName>
</protein>
<dbReference type="Proteomes" id="UP000249417">
    <property type="component" value="Unassembled WGS sequence"/>
</dbReference>
<feature type="transmembrane region" description="Helical" evidence="8">
    <location>
        <begin position="477"/>
        <end position="496"/>
    </location>
</feature>
<feature type="transmembrane region" description="Helical" evidence="8">
    <location>
        <begin position="1014"/>
        <end position="1036"/>
    </location>
</feature>
<dbReference type="PANTHER" id="PTHR32063">
    <property type="match status" value="1"/>
</dbReference>
<feature type="transmembrane region" description="Helical" evidence="8">
    <location>
        <begin position="508"/>
        <end position="532"/>
    </location>
</feature>
<evidence type="ECO:0000256" key="7">
    <source>
        <dbReference type="ARBA" id="ARBA00023136"/>
    </source>
</evidence>
<dbReference type="InterPro" id="IPR027463">
    <property type="entry name" value="AcrB_DN_DC_subdom"/>
</dbReference>
<comment type="caution">
    <text evidence="9">The sequence shown here is derived from an EMBL/GenBank/DDBJ whole genome shotgun (WGS) entry which is preliminary data.</text>
</comment>
<feature type="transmembrane region" description="Helical" evidence="8">
    <location>
        <begin position="553"/>
        <end position="579"/>
    </location>
</feature>
<dbReference type="Gene3D" id="3.30.70.1430">
    <property type="entry name" value="Multidrug efflux transporter AcrB pore domain"/>
    <property type="match status" value="2"/>
</dbReference>
<reference evidence="9 10" key="1">
    <citation type="submission" date="2017-08" db="EMBL/GenBank/DDBJ databases">
        <title>Infants hospitalized years apart are colonized by the same room-sourced microbial strains.</title>
        <authorList>
            <person name="Brooks B."/>
            <person name="Olm M.R."/>
            <person name="Firek B.A."/>
            <person name="Baker R."/>
            <person name="Thomas B.C."/>
            <person name="Morowitz M.J."/>
            <person name="Banfield J.F."/>
        </authorList>
    </citation>
    <scope>NUCLEOTIDE SEQUENCE [LARGE SCALE GENOMIC DNA]</scope>
    <source>
        <strain evidence="9">S2_005_002_R2_29</strain>
    </source>
</reference>
<evidence type="ECO:0000256" key="4">
    <source>
        <dbReference type="ARBA" id="ARBA00022475"/>
    </source>
</evidence>
<dbReference type="Gene3D" id="1.20.1640.10">
    <property type="entry name" value="Multidrug efflux transporter AcrB transmembrane domain"/>
    <property type="match status" value="3"/>
</dbReference>
<dbReference type="NCBIfam" id="TIGR00914">
    <property type="entry name" value="2A0601"/>
    <property type="match status" value="1"/>
</dbReference>
<evidence type="ECO:0000256" key="8">
    <source>
        <dbReference type="SAM" id="Phobius"/>
    </source>
</evidence>
<dbReference type="Gene3D" id="3.30.2090.10">
    <property type="entry name" value="Multidrug efflux transporter AcrB TolC docking domain, DN and DC subdomains"/>
    <property type="match status" value="2"/>
</dbReference>
<accession>A0A2W5MXF9</accession>
<feature type="transmembrane region" description="Helical" evidence="8">
    <location>
        <begin position="939"/>
        <end position="958"/>
    </location>
</feature>
<feature type="transmembrane region" description="Helical" evidence="8">
    <location>
        <begin position="964"/>
        <end position="984"/>
    </location>
</feature>
<keyword evidence="4" id="KW-1003">Cell membrane</keyword>
<evidence type="ECO:0000256" key="1">
    <source>
        <dbReference type="ARBA" id="ARBA00004651"/>
    </source>
</evidence>
<dbReference type="InterPro" id="IPR004763">
    <property type="entry name" value="CusA-like"/>
</dbReference>
<evidence type="ECO:0000256" key="3">
    <source>
        <dbReference type="ARBA" id="ARBA00022448"/>
    </source>
</evidence>
<dbReference type="GO" id="GO:0008324">
    <property type="term" value="F:monoatomic cation transmembrane transporter activity"/>
    <property type="evidence" value="ECO:0007669"/>
    <property type="project" value="InterPro"/>
</dbReference>
<dbReference type="SUPFAM" id="SSF82714">
    <property type="entry name" value="Multidrug efflux transporter AcrB TolC docking domain, DN and DC subdomains"/>
    <property type="match status" value="2"/>
</dbReference>
<dbReference type="SUPFAM" id="SSF82693">
    <property type="entry name" value="Multidrug efflux transporter AcrB pore domain, PN1, PN2, PC1 and PC2 subdomains"/>
    <property type="match status" value="2"/>
</dbReference>
<feature type="transmembrane region" description="Helical" evidence="8">
    <location>
        <begin position="375"/>
        <end position="402"/>
    </location>
</feature>
<feature type="transmembrane region" description="Helical" evidence="8">
    <location>
        <begin position="1042"/>
        <end position="1065"/>
    </location>
</feature>
<dbReference type="Gene3D" id="3.30.70.1320">
    <property type="entry name" value="Multidrug efflux transporter AcrB pore domain like"/>
    <property type="match status" value="2"/>
</dbReference>
<dbReference type="PRINTS" id="PR00702">
    <property type="entry name" value="ACRIFLAVINRP"/>
</dbReference>
<evidence type="ECO:0000313" key="10">
    <source>
        <dbReference type="Proteomes" id="UP000249417"/>
    </source>
</evidence>
<keyword evidence="3" id="KW-0813">Transport</keyword>
<sequence length="1080" mass="116994">MIERILQFSLHHRFLIALLTAAVAAFGVYSLKNLPIDAVPDITNNQVQINSVAPAFSPMEVEKQVTFPVETALAGIPGLEYTRSISRNGFSQVTAVFNDNVDIYFARAQVNERIAEARESLPDGVEPRMGAISTGLGEIYMWTVEYANPRGKGAEIKNGHAGWQSDGSYLTPEGQRLNNELEQASYLRTVQDWIIRPQLKGVKGVAGVDAIGGYVKQYHVQPDPQKLVALGLSFGDVVNALERNNISIGAGYIERRGEAYVVRSDGRIENADQIGKIVIANRGGFVIYLRDIASVGIGKELRTGSASENGEEVVVGTALMLIGENSRTVSKAVDQKITEINKSLPEGIKAKTVLNRTKLVDRTISTVQKNLAEGALLVIVILFALLGNFRAALITALVIPLSMLMTSMGMIRAGISGNLMSLGALDFGLIVDGAVIITENCLSRLAHRQHQEGRMLTVKERLHEVMVASREMIQPSVFGQAIIIMVYIPLLTFTGVEGKMFEPMALTVIFALAAAFVLSLTFVPAMLAIFVTGKVEEKESRVIHKTKGWYAPALNYALNAPMKVIAIATAGFAFSLVLFSTMGQEFIPTLDEKDIAMHAMRIPSTGITQSQDMQFAVEKAVSTVPEVAFAYAKTGTAEMAADPMPPNVSDTFIILKDKEEWPDPSISKSEIIEKITEAVSDVPGNNYEFTQPIQMRFNELISGVRSDVAVKVYGDDFPAMEKTAAELVQVLKGIDGAADVKMEQTSGLPMLEVKLDKDAIARYGLNVADVLDVLSIAVGGREAGLVFQGDRRFDIVVRLPDKMRQNLNVLQNLPILLPADNDTTAQSGLPDSRPVYIPLKQVAKLEITDGPNQISRENGKRRVVVQSNVRGRDIGSFVKDAQAAIDTQVKLPAGYWLEWGGQFKNLQEAKARLAVVVPACFFMIFLLLFTALGSVKQALLVFSGVPLALTGGIITLWLRGMPFSISAAVGLIALSGVAVLNGLVMITRINQLVREGLESHRAIVDGALSRFRPVLMTALVASLGFVPMAIASGAGAEVQKPLATVVIGGLITATVLTLLVLPAIYKRFNLARDVLAKEEL</sequence>
<feature type="transmembrane region" description="Helical" evidence="8">
    <location>
        <begin position="913"/>
        <end position="932"/>
    </location>
</feature>
<evidence type="ECO:0000313" key="9">
    <source>
        <dbReference type="EMBL" id="PZQ45961.1"/>
    </source>
</evidence>
<organism evidence="9 10">
    <name type="scientific">Micavibrio aeruginosavorus</name>
    <dbReference type="NCBI Taxonomy" id="349221"/>
    <lineage>
        <taxon>Bacteria</taxon>
        <taxon>Pseudomonadati</taxon>
        <taxon>Bdellovibrionota</taxon>
        <taxon>Bdellovibrionia</taxon>
        <taxon>Bdellovibrionales</taxon>
        <taxon>Pseudobdellovibrionaceae</taxon>
        <taxon>Micavibrio</taxon>
    </lineage>
</organism>
<dbReference type="InterPro" id="IPR001036">
    <property type="entry name" value="Acrflvin-R"/>
</dbReference>
<dbReference type="GO" id="GO:0042910">
    <property type="term" value="F:xenobiotic transmembrane transporter activity"/>
    <property type="evidence" value="ECO:0007669"/>
    <property type="project" value="TreeGrafter"/>
</dbReference>
<dbReference type="SUPFAM" id="SSF82866">
    <property type="entry name" value="Multidrug efflux transporter AcrB transmembrane domain"/>
    <property type="match status" value="2"/>
</dbReference>
<dbReference type="Pfam" id="PF00873">
    <property type="entry name" value="ACR_tran"/>
    <property type="match status" value="1"/>
</dbReference>
<evidence type="ECO:0000256" key="5">
    <source>
        <dbReference type="ARBA" id="ARBA00022692"/>
    </source>
</evidence>
<proteinExistence type="inferred from homology"/>
<evidence type="ECO:0000256" key="2">
    <source>
        <dbReference type="ARBA" id="ARBA00010942"/>
    </source>
</evidence>
<keyword evidence="5 8" id="KW-0812">Transmembrane</keyword>
<evidence type="ECO:0000256" key="6">
    <source>
        <dbReference type="ARBA" id="ARBA00022989"/>
    </source>
</evidence>
<name>A0A2W5MXF9_9BACT</name>
<comment type="subcellular location">
    <subcellularLocation>
        <location evidence="1">Cell membrane</location>
        <topology evidence="1">Multi-pass membrane protein</topology>
    </subcellularLocation>
</comment>
<dbReference type="EMBL" id="QFQB01000035">
    <property type="protein sequence ID" value="PZQ45961.1"/>
    <property type="molecule type" value="Genomic_DNA"/>
</dbReference>
<dbReference type="GO" id="GO:0005886">
    <property type="term" value="C:plasma membrane"/>
    <property type="evidence" value="ECO:0007669"/>
    <property type="project" value="UniProtKB-SubCell"/>
</dbReference>
<dbReference type="AlphaFoldDB" id="A0A2W5MXF9"/>
<dbReference type="Gene3D" id="3.30.70.1440">
    <property type="entry name" value="Multidrug efflux transporter AcrB pore domain"/>
    <property type="match status" value="1"/>
</dbReference>
<dbReference type="PANTHER" id="PTHR32063:SF24">
    <property type="entry name" value="CATION EFFLUX SYSTEM (ACRB_ACRD_ACRF FAMILY)"/>
    <property type="match status" value="1"/>
</dbReference>
<keyword evidence="6 8" id="KW-1133">Transmembrane helix</keyword>